<dbReference type="KEGG" id="ahb:bsdtb5_32310"/>
<dbReference type="Proteomes" id="UP000595897">
    <property type="component" value="Chromosome"/>
</dbReference>
<reference evidence="1 2" key="1">
    <citation type="submission" date="2020-11" db="EMBL/GenBank/DDBJ databases">
        <title>Draft genome sequencing of a Lachnospiraceae strain isolated from anoxic soil subjected to BSD treatment.</title>
        <authorList>
            <person name="Uek A."/>
            <person name="Tonouchi A."/>
        </authorList>
    </citation>
    <scope>NUCLEOTIDE SEQUENCE [LARGE SCALE GENOMIC DNA]</scope>
    <source>
        <strain evidence="1 2">TB5</strain>
    </source>
</reference>
<evidence type="ECO:0000313" key="1">
    <source>
        <dbReference type="EMBL" id="BCN31936.1"/>
    </source>
</evidence>
<accession>A0A7R7ENP0</accession>
<dbReference type="EMBL" id="AP024169">
    <property type="protein sequence ID" value="BCN31936.1"/>
    <property type="molecule type" value="Genomic_DNA"/>
</dbReference>
<evidence type="ECO:0000313" key="2">
    <source>
        <dbReference type="Proteomes" id="UP000595897"/>
    </source>
</evidence>
<organism evidence="1 2">
    <name type="scientific">Anaeromicropila herbilytica</name>
    <dbReference type="NCBI Taxonomy" id="2785025"/>
    <lineage>
        <taxon>Bacteria</taxon>
        <taxon>Bacillati</taxon>
        <taxon>Bacillota</taxon>
        <taxon>Clostridia</taxon>
        <taxon>Lachnospirales</taxon>
        <taxon>Lachnospiraceae</taxon>
        <taxon>Anaeromicropila</taxon>
    </lineage>
</organism>
<dbReference type="RefSeq" id="WP_271713024.1">
    <property type="nucleotide sequence ID" value="NZ_AP024169.1"/>
</dbReference>
<keyword evidence="2" id="KW-1185">Reference proteome</keyword>
<dbReference type="AlphaFoldDB" id="A0A7R7ENP0"/>
<sequence>MAKKKEDIDFREALKSRRIPILTLDTKWHALFDGHEKPSNIKELEKKLNELMKSQGQKVNDIKDLKALKKKLMDEIIQNMDTSTGGALGSLKVKKQIKSQQLIQDINDKLRQADDDLADLPYLIKAVNEELLIESMKICYDRLRMNEEEINKYGEWITRTREELKKNLIIKQEMEADNSALYSYMHNMLGANVIQQMDVKEGL</sequence>
<protein>
    <submittedName>
        <fullName evidence="1">Uncharacterized protein</fullName>
    </submittedName>
</protein>
<gene>
    <name evidence="1" type="ORF">bsdtb5_32310</name>
</gene>
<proteinExistence type="predicted"/>
<name>A0A7R7ENP0_9FIRM</name>